<keyword evidence="3" id="KW-0807">Transducer</keyword>
<evidence type="ECO:0008006" key="9">
    <source>
        <dbReference type="Google" id="ProtNLM"/>
    </source>
</evidence>
<feature type="domain" description="Methyl-accepting transducer" evidence="5">
    <location>
        <begin position="232"/>
        <end position="461"/>
    </location>
</feature>
<keyword evidence="8" id="KW-1185">Reference proteome</keyword>
<protein>
    <recommendedName>
        <fullName evidence="9">Methyl-accepting chemotaxis protein</fullName>
    </recommendedName>
</protein>
<evidence type="ECO:0000259" key="5">
    <source>
        <dbReference type="PROSITE" id="PS50111"/>
    </source>
</evidence>
<gene>
    <name evidence="7" type="ORF">JANAI62_15950</name>
</gene>
<evidence type="ECO:0000313" key="8">
    <source>
        <dbReference type="Proteomes" id="UP000786693"/>
    </source>
</evidence>
<dbReference type="PROSITE" id="PS50885">
    <property type="entry name" value="HAMP"/>
    <property type="match status" value="1"/>
</dbReference>
<evidence type="ECO:0000256" key="4">
    <source>
        <dbReference type="SAM" id="MobiDB-lite"/>
    </source>
</evidence>
<evidence type="ECO:0000313" key="7">
    <source>
        <dbReference type="EMBL" id="GIT94972.1"/>
    </source>
</evidence>
<keyword evidence="1" id="KW-0488">Methylation</keyword>
<name>A0ABQ4NKN0_9RHOB</name>
<dbReference type="InterPro" id="IPR003660">
    <property type="entry name" value="HAMP_dom"/>
</dbReference>
<evidence type="ECO:0000259" key="6">
    <source>
        <dbReference type="PROSITE" id="PS50885"/>
    </source>
</evidence>
<dbReference type="Pfam" id="PF18947">
    <property type="entry name" value="HAMP_2"/>
    <property type="match status" value="1"/>
</dbReference>
<comment type="caution">
    <text evidence="7">The sequence shown here is derived from an EMBL/GenBank/DDBJ whole genome shotgun (WGS) entry which is preliminary data.</text>
</comment>
<proteinExistence type="inferred from homology"/>
<dbReference type="InterPro" id="IPR004089">
    <property type="entry name" value="MCPsignal_dom"/>
</dbReference>
<feature type="region of interest" description="Disordered" evidence="4">
    <location>
        <begin position="478"/>
        <end position="497"/>
    </location>
</feature>
<dbReference type="Gene3D" id="1.20.120.1530">
    <property type="match status" value="1"/>
</dbReference>
<dbReference type="PANTHER" id="PTHR43531:SF14">
    <property type="entry name" value="METHYL-ACCEPTING CHEMOTAXIS PROTEIN I-RELATED"/>
    <property type="match status" value="1"/>
</dbReference>
<evidence type="ECO:0000256" key="1">
    <source>
        <dbReference type="ARBA" id="ARBA00022481"/>
    </source>
</evidence>
<dbReference type="Pfam" id="PF00015">
    <property type="entry name" value="MCPsignal"/>
    <property type="match status" value="1"/>
</dbReference>
<evidence type="ECO:0000256" key="3">
    <source>
        <dbReference type="PROSITE-ProRule" id="PRU00284"/>
    </source>
</evidence>
<dbReference type="Proteomes" id="UP000786693">
    <property type="component" value="Unassembled WGS sequence"/>
</dbReference>
<dbReference type="EMBL" id="BPFH01000002">
    <property type="protein sequence ID" value="GIT94972.1"/>
    <property type="molecule type" value="Genomic_DNA"/>
</dbReference>
<dbReference type="InterPro" id="IPR051310">
    <property type="entry name" value="MCP_chemotaxis"/>
</dbReference>
<dbReference type="SUPFAM" id="SSF58104">
    <property type="entry name" value="Methyl-accepting chemotaxis protein (MCP) signaling domain"/>
    <property type="match status" value="1"/>
</dbReference>
<accession>A0ABQ4NKN0</accession>
<dbReference type="PROSITE" id="PS50111">
    <property type="entry name" value="CHEMOTAXIS_TRANSDUC_2"/>
    <property type="match status" value="1"/>
</dbReference>
<dbReference type="Gene3D" id="1.10.287.950">
    <property type="entry name" value="Methyl-accepting chemotaxis protein"/>
    <property type="match status" value="1"/>
</dbReference>
<reference evidence="7 8" key="1">
    <citation type="submission" date="2021-05" db="EMBL/GenBank/DDBJ databases">
        <title>Bacteria Genome sequencing.</title>
        <authorList>
            <person name="Takabe Y."/>
            <person name="Nakajima Y."/>
            <person name="Suzuki S."/>
            <person name="Shiozaki T."/>
        </authorList>
    </citation>
    <scope>NUCLEOTIDE SEQUENCE [LARGE SCALE GENOMIC DNA]</scope>
    <source>
        <strain evidence="7 8">AI_62</strain>
    </source>
</reference>
<sequence>MDLDANIRQVLSQASGETPDQVAAPIVERTRQRLEHAFLHPDDPHLPTKRQSLAEDLTREGLTFHDFSKRHQQLQTLMLASLLNRTSRFLGIGFEGADAFLRAMNEELMAMLHAFNHLDQSQRNDARATLEARLRDGLGAVLRGAQNGDLSQRVDDQFSDPALAAISGDLNALMETLERGLQAAMMALDGLAHGRLTTRMEGVFTGDFKALQDNISTSINAMAVVLSRIRDAAAQVMRAANALDDQAQALQGRAAEEKAHLTVLMDEVVGLRDRLDGNRAAAGEAQTVLDTIGAEAVDAGQGMAHITDTMARIERGSASVQKLTELIDTIAHQTHLLSLNAAVEAARAGEAGRGFAVVATEVRSLATRVTTGAEDIRALVSENALEVAEGRRRTDETRQVLDKLQTSLSEIRAVFGAMISGNEDQAARFGAIEETMGAMSRSMQENVDAAEQGVTLSRSLARATHGLTDLVEDFELDGTAEGDQTCEANRSDDTQAA</sequence>
<dbReference type="SMART" id="SM00283">
    <property type="entry name" value="MA"/>
    <property type="match status" value="1"/>
</dbReference>
<dbReference type="PANTHER" id="PTHR43531">
    <property type="entry name" value="PROTEIN ICFG"/>
    <property type="match status" value="1"/>
</dbReference>
<feature type="domain" description="HAMP" evidence="6">
    <location>
        <begin position="138"/>
        <end position="182"/>
    </location>
</feature>
<organism evidence="7 8">
    <name type="scientific">Jannaschia pagri</name>
    <dbReference type="NCBI Taxonomy" id="2829797"/>
    <lineage>
        <taxon>Bacteria</taxon>
        <taxon>Pseudomonadati</taxon>
        <taxon>Pseudomonadota</taxon>
        <taxon>Alphaproteobacteria</taxon>
        <taxon>Rhodobacterales</taxon>
        <taxon>Roseobacteraceae</taxon>
        <taxon>Jannaschia</taxon>
    </lineage>
</organism>
<evidence type="ECO:0000256" key="2">
    <source>
        <dbReference type="ARBA" id="ARBA00029447"/>
    </source>
</evidence>
<comment type="similarity">
    <text evidence="2">Belongs to the methyl-accepting chemotaxis (MCP) protein family.</text>
</comment>